<protein>
    <submittedName>
        <fullName evidence="3">PAP2 superfamily protein</fullName>
    </submittedName>
</protein>
<sequence>MGKPQQRAIQLMTSSSPRLRFYAVNLGVPVFFALLVFVTFDLTSIDRQLSDLFFDSAAGVFPIGQMHLFETITHKWARIIPDWTGELAIIGAMLSFVWPLLEKKAGSRFMRRLSGSRTEALLRFTRRHRLDFFFVIVAFALSTGMIHYLKSHTSVYCPVETTLYGGSEAHIEWFRNFNFLHEAGAGRCWPGGHASSAFSLLALYFVARRYCWHHSNILLAGILVLGMIYGTTRVLQGWHFMSHTFWAGIVVWLSTLLVALCFYGRSRLQQPIRNAAVSGRRDEFFTQPADSMATGSRSAG</sequence>
<keyword evidence="1" id="KW-1133">Transmembrane helix</keyword>
<feature type="transmembrane region" description="Helical" evidence="1">
    <location>
        <begin position="189"/>
        <end position="206"/>
    </location>
</feature>
<evidence type="ECO:0000256" key="1">
    <source>
        <dbReference type="SAM" id="Phobius"/>
    </source>
</evidence>
<accession>A0A0N8S6D2</accession>
<dbReference type="EMBL" id="LJQT01000025">
    <property type="protein sequence ID" value="KPX95663.1"/>
    <property type="molecule type" value="Genomic_DNA"/>
</dbReference>
<keyword evidence="1" id="KW-0812">Transmembrane</keyword>
<dbReference type="PATRIC" id="fig|86176.4.peg.3131"/>
<dbReference type="CDD" id="cd03396">
    <property type="entry name" value="PAP2_like_6"/>
    <property type="match status" value="1"/>
</dbReference>
<reference evidence="3 4" key="1">
    <citation type="submission" date="2015-09" db="EMBL/GenBank/DDBJ databases">
        <title>Genome announcement of multiple Pseudomonas syringae strains.</title>
        <authorList>
            <person name="Thakur S."/>
            <person name="Wang P.W."/>
            <person name="Gong Y."/>
            <person name="Weir B.S."/>
            <person name="Guttman D.S."/>
        </authorList>
    </citation>
    <scope>NUCLEOTIDE SEQUENCE [LARGE SCALE GENOMIC DNA]</scope>
    <source>
        <strain evidence="3 4">ICMP6289</strain>
    </source>
</reference>
<feature type="transmembrane region" description="Helical" evidence="1">
    <location>
        <begin position="244"/>
        <end position="263"/>
    </location>
</feature>
<feature type="domain" description="Phosphatidic acid phosphatase type 2/haloperoxidase" evidence="2">
    <location>
        <begin position="134"/>
        <end position="265"/>
    </location>
</feature>
<feature type="transmembrane region" description="Helical" evidence="1">
    <location>
        <begin position="218"/>
        <end position="238"/>
    </location>
</feature>
<feature type="transmembrane region" description="Helical" evidence="1">
    <location>
        <begin position="130"/>
        <end position="149"/>
    </location>
</feature>
<dbReference type="Proteomes" id="UP000050455">
    <property type="component" value="Unassembled WGS sequence"/>
</dbReference>
<dbReference type="InterPro" id="IPR036938">
    <property type="entry name" value="PAP2/HPO_sf"/>
</dbReference>
<name>A0A0N8S6D2_9PSED</name>
<evidence type="ECO:0000259" key="2">
    <source>
        <dbReference type="Pfam" id="PF01569"/>
    </source>
</evidence>
<feature type="transmembrane region" description="Helical" evidence="1">
    <location>
        <begin position="83"/>
        <end position="101"/>
    </location>
</feature>
<dbReference type="Pfam" id="PF01569">
    <property type="entry name" value="PAP2"/>
    <property type="match status" value="1"/>
</dbReference>
<dbReference type="SUPFAM" id="SSF48317">
    <property type="entry name" value="Acid phosphatase/Vanadium-dependent haloperoxidase"/>
    <property type="match status" value="1"/>
</dbReference>
<organism evidence="3 4">
    <name type="scientific">Pseudomonas meliae</name>
    <dbReference type="NCBI Taxonomy" id="86176"/>
    <lineage>
        <taxon>Bacteria</taxon>
        <taxon>Pseudomonadati</taxon>
        <taxon>Pseudomonadota</taxon>
        <taxon>Gammaproteobacteria</taxon>
        <taxon>Pseudomonadales</taxon>
        <taxon>Pseudomonadaceae</taxon>
        <taxon>Pseudomonas</taxon>
    </lineage>
</organism>
<proteinExistence type="predicted"/>
<evidence type="ECO:0000313" key="3">
    <source>
        <dbReference type="EMBL" id="KPX95663.1"/>
    </source>
</evidence>
<dbReference type="AlphaFoldDB" id="A0A0N8S6D2"/>
<dbReference type="InterPro" id="IPR000326">
    <property type="entry name" value="PAP2/HPO"/>
</dbReference>
<evidence type="ECO:0000313" key="4">
    <source>
        <dbReference type="Proteomes" id="UP000050455"/>
    </source>
</evidence>
<feature type="transmembrane region" description="Helical" evidence="1">
    <location>
        <begin position="21"/>
        <end position="40"/>
    </location>
</feature>
<gene>
    <name evidence="3" type="ORF">ALO64_02862</name>
</gene>
<keyword evidence="1" id="KW-0472">Membrane</keyword>
<keyword evidence="4" id="KW-1185">Reference proteome</keyword>
<comment type="caution">
    <text evidence="3">The sequence shown here is derived from an EMBL/GenBank/DDBJ whole genome shotgun (WGS) entry which is preliminary data.</text>
</comment>